<dbReference type="Pfam" id="PF03551">
    <property type="entry name" value="PadR"/>
    <property type="match status" value="1"/>
</dbReference>
<evidence type="ECO:0000259" key="1">
    <source>
        <dbReference type="Pfam" id="PF03551"/>
    </source>
</evidence>
<evidence type="ECO:0000313" key="3">
    <source>
        <dbReference type="Proteomes" id="UP001250538"/>
    </source>
</evidence>
<sequence>MIANGCRFMKEEVERMSMKLAILGLLMEQDRHPYEMSQAMKEREMHNYMKIQYGSLYYAIDQLNKGEFIEKAEFVSGGSRPDKTIYRITEKGKRELEELLIEEMKKLPHLNHPFYAALSFVKYADQSIVMEIIQNRISYYEQEAERMWALYEEHISYAPRSVLYMLYGGYKYTVTELNWLKSLHEDALAGKLGSKGEPLPVQKLH</sequence>
<reference evidence="3" key="1">
    <citation type="submission" date="2023-09" db="EMBL/GenBank/DDBJ databases">
        <title>Paenibacillus sp. chi10 Genome sequencing and assembly.</title>
        <authorList>
            <person name="Kim I."/>
        </authorList>
    </citation>
    <scope>NUCLEOTIDE SEQUENCE [LARGE SCALE GENOMIC DNA]</scope>
    <source>
        <strain evidence="3">chi10</strain>
    </source>
</reference>
<dbReference type="Proteomes" id="UP001250538">
    <property type="component" value="Unassembled WGS sequence"/>
</dbReference>
<dbReference type="InterPro" id="IPR036388">
    <property type="entry name" value="WH-like_DNA-bd_sf"/>
</dbReference>
<dbReference type="InterPro" id="IPR036390">
    <property type="entry name" value="WH_DNA-bd_sf"/>
</dbReference>
<dbReference type="Gene3D" id="1.10.10.10">
    <property type="entry name" value="Winged helix-like DNA-binding domain superfamily/Winged helix DNA-binding domain"/>
    <property type="match status" value="1"/>
</dbReference>
<dbReference type="PANTHER" id="PTHR43252:SF7">
    <property type="entry name" value="TRANSCRIPTIONAL REGULATOR YQJI"/>
    <property type="match status" value="1"/>
</dbReference>
<gene>
    <name evidence="2" type="ORF">RQP50_03460</name>
</gene>
<feature type="domain" description="Transcription regulator PadR N-terminal" evidence="1">
    <location>
        <begin position="22"/>
        <end position="98"/>
    </location>
</feature>
<dbReference type="InterPro" id="IPR005149">
    <property type="entry name" value="Tscrpt_reg_PadR_N"/>
</dbReference>
<proteinExistence type="predicted"/>
<dbReference type="PANTHER" id="PTHR43252">
    <property type="entry name" value="TRANSCRIPTIONAL REGULATOR YQJI"/>
    <property type="match status" value="1"/>
</dbReference>
<dbReference type="EMBL" id="JAVYAA010000001">
    <property type="protein sequence ID" value="MDT8975299.1"/>
    <property type="molecule type" value="Genomic_DNA"/>
</dbReference>
<name>A0AAJ2N7E6_9BACL</name>
<organism evidence="2 3">
    <name type="scientific">Paenibacillus suaedae</name>
    <dbReference type="NCBI Taxonomy" id="3077233"/>
    <lineage>
        <taxon>Bacteria</taxon>
        <taxon>Bacillati</taxon>
        <taxon>Bacillota</taxon>
        <taxon>Bacilli</taxon>
        <taxon>Bacillales</taxon>
        <taxon>Paenibacillaceae</taxon>
        <taxon>Paenibacillus</taxon>
    </lineage>
</organism>
<dbReference type="AlphaFoldDB" id="A0AAJ2N7E6"/>
<dbReference type="SUPFAM" id="SSF46785">
    <property type="entry name" value="Winged helix' DNA-binding domain"/>
    <property type="match status" value="1"/>
</dbReference>
<dbReference type="RefSeq" id="WP_227775077.1">
    <property type="nucleotide sequence ID" value="NZ_JAVYAA010000001.1"/>
</dbReference>
<accession>A0AAJ2N7E6</accession>
<keyword evidence="3" id="KW-1185">Reference proteome</keyword>
<protein>
    <submittedName>
        <fullName evidence="2">PadR family transcriptional regulator</fullName>
    </submittedName>
</protein>
<evidence type="ECO:0000313" key="2">
    <source>
        <dbReference type="EMBL" id="MDT8975299.1"/>
    </source>
</evidence>
<comment type="caution">
    <text evidence="2">The sequence shown here is derived from an EMBL/GenBank/DDBJ whole genome shotgun (WGS) entry which is preliminary data.</text>
</comment>